<evidence type="ECO:0000259" key="1">
    <source>
        <dbReference type="PROSITE" id="PS50234"/>
    </source>
</evidence>
<dbReference type="InterPro" id="IPR002035">
    <property type="entry name" value="VWF_A"/>
</dbReference>
<proteinExistence type="predicted"/>
<dbReference type="SUPFAM" id="SSF53300">
    <property type="entry name" value="vWA-like"/>
    <property type="match status" value="1"/>
</dbReference>
<evidence type="ECO:0000313" key="3">
    <source>
        <dbReference type="Proteomes" id="UP001501231"/>
    </source>
</evidence>
<dbReference type="EMBL" id="BAAARW010000020">
    <property type="protein sequence ID" value="GAA2431840.1"/>
    <property type="molecule type" value="Genomic_DNA"/>
</dbReference>
<dbReference type="RefSeq" id="WP_344592319.1">
    <property type="nucleotide sequence ID" value="NZ_BAAARW010000020.1"/>
</dbReference>
<name>A0ABN3JIW4_9ACTN</name>
<reference evidence="2 3" key="1">
    <citation type="journal article" date="2019" name="Int. J. Syst. Evol. Microbiol.">
        <title>The Global Catalogue of Microorganisms (GCM) 10K type strain sequencing project: providing services to taxonomists for standard genome sequencing and annotation.</title>
        <authorList>
            <consortium name="The Broad Institute Genomics Platform"/>
            <consortium name="The Broad Institute Genome Sequencing Center for Infectious Disease"/>
            <person name="Wu L."/>
            <person name="Ma J."/>
        </authorList>
    </citation>
    <scope>NUCLEOTIDE SEQUENCE [LARGE SCALE GENOMIC DNA]</scope>
    <source>
        <strain evidence="2 3">JCM 3325</strain>
    </source>
</reference>
<evidence type="ECO:0000313" key="2">
    <source>
        <dbReference type="EMBL" id="GAA2431840.1"/>
    </source>
</evidence>
<comment type="caution">
    <text evidence="2">The sequence shown here is derived from an EMBL/GenBank/DDBJ whole genome shotgun (WGS) entry which is preliminary data.</text>
</comment>
<sequence length="272" mass="29065">MTYEAEISRLNPACFVFLIDRSTSMMQSIGGGTEPKKEVVADALNRLLYTLVGRCVRESDVHDFFHVGVIGYGKGAGPILGGPLAGSELVTASELAHNPAKVKRRTRDGLASEAPVWVDALADGLTPMTEALNRAHDLLEEWVDEHPKSFPPIVLNLTDGEPTDGDPAEAGQRVRALRTSDGAALLFNLHISSVHHVPVSFPATGDGLTESGRRLFAMSSPLPDSMLAYAKELGVSAEPGSRGFVYNGEIGDIVQFLDIGTRLHAAHGGSER</sequence>
<dbReference type="PROSITE" id="PS50234">
    <property type="entry name" value="VWFA"/>
    <property type="match status" value="1"/>
</dbReference>
<dbReference type="InterPro" id="IPR036465">
    <property type="entry name" value="vWFA_dom_sf"/>
</dbReference>
<dbReference type="Proteomes" id="UP001501231">
    <property type="component" value="Unassembled WGS sequence"/>
</dbReference>
<protein>
    <submittedName>
        <fullName evidence="2">VWA domain-containing protein</fullName>
    </submittedName>
</protein>
<keyword evidence="3" id="KW-1185">Reference proteome</keyword>
<gene>
    <name evidence="2" type="ORF">GCM10010191_52110</name>
</gene>
<feature type="domain" description="VWFA" evidence="1">
    <location>
        <begin position="14"/>
        <end position="186"/>
    </location>
</feature>
<organism evidence="2 3">
    <name type="scientific">Actinomadura vinacea</name>
    <dbReference type="NCBI Taxonomy" id="115336"/>
    <lineage>
        <taxon>Bacteria</taxon>
        <taxon>Bacillati</taxon>
        <taxon>Actinomycetota</taxon>
        <taxon>Actinomycetes</taxon>
        <taxon>Streptosporangiales</taxon>
        <taxon>Thermomonosporaceae</taxon>
        <taxon>Actinomadura</taxon>
    </lineage>
</organism>
<accession>A0ABN3JIW4</accession>
<dbReference type="CDD" id="cd00198">
    <property type="entry name" value="vWFA"/>
    <property type="match status" value="1"/>
</dbReference>
<dbReference type="Gene3D" id="3.40.50.410">
    <property type="entry name" value="von Willebrand factor, type A domain"/>
    <property type="match status" value="1"/>
</dbReference>